<evidence type="ECO:0000313" key="4">
    <source>
        <dbReference type="Proteomes" id="UP000189580"/>
    </source>
</evidence>
<accession>A0A170QXL8</accession>
<dbReference type="OrthoDB" id="5553410at2759"/>
<dbReference type="EMBL" id="CP014503">
    <property type="protein sequence ID" value="ANB15947.1"/>
    <property type="molecule type" value="Genomic_DNA"/>
</dbReference>
<sequence length="211" mass="24292">MSDSEKSRIIEHMNKDHKFSLFDYLEHHKGVKLNRSSDDIKMTDISLKSVELNYRKKGWDWTQENIPIVPAMSSLSDARQSLVLMAKESAGALGYSAFRVKSFTPIRPFRPDIVFALAMPFFIVLNLSPDLILPYIYKLWPQLGAFLKDRAAGILYAIIGIHFVEAYALMRPRLNKYRVPYPARLFWYIAGFVEGFPALSRFDAEVSRVSH</sequence>
<dbReference type="InterPro" id="IPR037119">
    <property type="entry name" value="Haem_oxidase_HugZ-like_sf"/>
</dbReference>
<dbReference type="RefSeq" id="XP_018738424.1">
    <property type="nucleotide sequence ID" value="XM_018880622.1"/>
</dbReference>
<dbReference type="GeneID" id="30035633"/>
<keyword evidence="4" id="KW-1185">Reference proteome</keyword>
<feature type="transmembrane region" description="Helical" evidence="1">
    <location>
        <begin position="153"/>
        <end position="170"/>
    </location>
</feature>
<protein>
    <recommendedName>
        <fullName evidence="2">DUF2470 domain-containing protein</fullName>
    </recommendedName>
</protein>
<keyword evidence="1" id="KW-0472">Membrane</keyword>
<name>A0A170QXL8_9ASCO</name>
<keyword evidence="1" id="KW-0812">Transmembrane</keyword>
<evidence type="ECO:0000313" key="3">
    <source>
        <dbReference type="EMBL" id="ANB15947.1"/>
    </source>
</evidence>
<gene>
    <name evidence="3" type="ORF">AWJ20_3594</name>
</gene>
<dbReference type="InterPro" id="IPR019595">
    <property type="entry name" value="DUF2470"/>
</dbReference>
<reference evidence="3 4" key="1">
    <citation type="submission" date="2016-02" db="EMBL/GenBank/DDBJ databases">
        <title>Complete genome sequence and transcriptome regulation of the pentose utilising yeast Sugiyamaella lignohabitans.</title>
        <authorList>
            <person name="Bellasio M."/>
            <person name="Peymann A."/>
            <person name="Valli M."/>
            <person name="Sipitzky M."/>
            <person name="Graf A."/>
            <person name="Sauer M."/>
            <person name="Marx H."/>
            <person name="Mattanovich D."/>
        </authorList>
    </citation>
    <scope>NUCLEOTIDE SEQUENCE [LARGE SCALE GENOMIC DNA]</scope>
    <source>
        <strain evidence="3 4">CBS 10342</strain>
    </source>
</reference>
<organism evidence="3 4">
    <name type="scientific">Sugiyamaella lignohabitans</name>
    <dbReference type="NCBI Taxonomy" id="796027"/>
    <lineage>
        <taxon>Eukaryota</taxon>
        <taxon>Fungi</taxon>
        <taxon>Dikarya</taxon>
        <taxon>Ascomycota</taxon>
        <taxon>Saccharomycotina</taxon>
        <taxon>Dipodascomycetes</taxon>
        <taxon>Dipodascales</taxon>
        <taxon>Trichomonascaceae</taxon>
        <taxon>Sugiyamaella</taxon>
    </lineage>
</organism>
<dbReference type="KEGG" id="slb:AWJ20_3594"/>
<dbReference type="Proteomes" id="UP000189580">
    <property type="component" value="Chromosome b"/>
</dbReference>
<feature type="transmembrane region" description="Helical" evidence="1">
    <location>
        <begin position="113"/>
        <end position="133"/>
    </location>
</feature>
<keyword evidence="1" id="KW-1133">Transmembrane helix</keyword>
<proteinExistence type="predicted"/>
<dbReference type="Gene3D" id="3.20.180.10">
    <property type="entry name" value="PNP-oxidase-like"/>
    <property type="match status" value="1"/>
</dbReference>
<dbReference type="Pfam" id="PF10615">
    <property type="entry name" value="DUF2470"/>
    <property type="match status" value="1"/>
</dbReference>
<dbReference type="PANTHER" id="PTHR37783:SF1">
    <property type="entry name" value="MEMBRANE PROTEIN, PUTATIVE (AFU_ORTHOLOGUE AFUA_1G04315)-RELATED"/>
    <property type="match status" value="1"/>
</dbReference>
<evidence type="ECO:0000256" key="1">
    <source>
        <dbReference type="SAM" id="Phobius"/>
    </source>
</evidence>
<evidence type="ECO:0000259" key="2">
    <source>
        <dbReference type="Pfam" id="PF10615"/>
    </source>
</evidence>
<dbReference type="AlphaFoldDB" id="A0A170QXL8"/>
<dbReference type="PANTHER" id="PTHR37783">
    <property type="entry name" value="MEMBRANE PROTEIN, PUTATIVE (AFU_ORTHOLOGUE AFUA_1G04315)-RELATED"/>
    <property type="match status" value="1"/>
</dbReference>
<feature type="domain" description="DUF2470" evidence="2">
    <location>
        <begin position="6"/>
        <end position="85"/>
    </location>
</feature>